<dbReference type="Pfam" id="PF04555">
    <property type="entry name" value="XhoI"/>
    <property type="match status" value="1"/>
</dbReference>
<dbReference type="InterPro" id="IPR007636">
    <property type="entry name" value="Restrct_endonuc_II_XhoI"/>
</dbReference>
<dbReference type="OrthoDB" id="3638769at2"/>
<dbReference type="Proteomes" id="UP000249364">
    <property type="component" value="Unassembled WGS sequence"/>
</dbReference>
<evidence type="ECO:0000313" key="1">
    <source>
        <dbReference type="EMBL" id="PZX36243.1"/>
    </source>
</evidence>
<name>A0A2W7PLM9_9RHOB</name>
<sequence>MSLDLANYEAEAREAVKLFWGNREAALAGQIEPGNQDTGARGAVTAGKNMDALLAIAQTLIEANGRPWLQLLDNRPRGSVISSATPRKSSSRSS</sequence>
<dbReference type="EMBL" id="QKZQ01000035">
    <property type="protein sequence ID" value="PZX36243.1"/>
    <property type="molecule type" value="Genomic_DNA"/>
</dbReference>
<proteinExistence type="predicted"/>
<evidence type="ECO:0000313" key="2">
    <source>
        <dbReference type="Proteomes" id="UP000249364"/>
    </source>
</evidence>
<organism evidence="1 2">
    <name type="scientific">Roseinatronobacter thiooxidans</name>
    <dbReference type="NCBI Taxonomy" id="121821"/>
    <lineage>
        <taxon>Bacteria</taxon>
        <taxon>Pseudomonadati</taxon>
        <taxon>Pseudomonadota</taxon>
        <taxon>Alphaproteobacteria</taxon>
        <taxon>Rhodobacterales</taxon>
        <taxon>Paracoccaceae</taxon>
        <taxon>Roseinatronobacter</taxon>
    </lineage>
</organism>
<comment type="caution">
    <text evidence="1">The sequence shown here is derived from an EMBL/GenBank/DDBJ whole genome shotgun (WGS) entry which is preliminary data.</text>
</comment>
<dbReference type="GO" id="GO:0003677">
    <property type="term" value="F:DNA binding"/>
    <property type="evidence" value="ECO:0007669"/>
    <property type="project" value="InterPro"/>
</dbReference>
<keyword evidence="2" id="KW-1185">Reference proteome</keyword>
<dbReference type="AlphaFoldDB" id="A0A2W7PLM9"/>
<reference evidence="1 2" key="1">
    <citation type="submission" date="2018-06" db="EMBL/GenBank/DDBJ databases">
        <title>Genomic Encyclopedia of Archaeal and Bacterial Type Strains, Phase II (KMG-II): from individual species to whole genera.</title>
        <authorList>
            <person name="Goeker M."/>
        </authorList>
    </citation>
    <scope>NUCLEOTIDE SEQUENCE [LARGE SCALE GENOMIC DNA]</scope>
    <source>
        <strain evidence="1 2">DSM 13087</strain>
    </source>
</reference>
<gene>
    <name evidence="1" type="ORF">LY56_03501</name>
</gene>
<dbReference type="GO" id="GO:0009307">
    <property type="term" value="P:DNA restriction-modification system"/>
    <property type="evidence" value="ECO:0007669"/>
    <property type="project" value="InterPro"/>
</dbReference>
<protein>
    <submittedName>
        <fullName evidence="1">Uncharacterized protein</fullName>
    </submittedName>
</protein>
<dbReference type="GO" id="GO:0009036">
    <property type="term" value="F:type II site-specific deoxyribonuclease activity"/>
    <property type="evidence" value="ECO:0007669"/>
    <property type="project" value="InterPro"/>
</dbReference>
<dbReference type="RefSeq" id="WP_143079918.1">
    <property type="nucleotide sequence ID" value="NZ_MEHT01000020.1"/>
</dbReference>
<accession>A0A2W7PLM9</accession>